<protein>
    <submittedName>
        <fullName evidence="3">Uncharacterized protein</fullName>
    </submittedName>
</protein>
<feature type="region of interest" description="Disordered" evidence="2">
    <location>
        <begin position="52"/>
        <end position="74"/>
    </location>
</feature>
<keyword evidence="1" id="KW-0175">Coiled coil</keyword>
<dbReference type="Proteomes" id="UP000235786">
    <property type="component" value="Unassembled WGS sequence"/>
</dbReference>
<gene>
    <name evidence="3" type="ORF">L207DRAFT_560874</name>
</gene>
<evidence type="ECO:0000256" key="2">
    <source>
        <dbReference type="SAM" id="MobiDB-lite"/>
    </source>
</evidence>
<organism evidence="3 4">
    <name type="scientific">Hyaloscypha variabilis (strain UAMH 11265 / GT02V1 / F)</name>
    <name type="common">Meliniomyces variabilis</name>
    <dbReference type="NCBI Taxonomy" id="1149755"/>
    <lineage>
        <taxon>Eukaryota</taxon>
        <taxon>Fungi</taxon>
        <taxon>Dikarya</taxon>
        <taxon>Ascomycota</taxon>
        <taxon>Pezizomycotina</taxon>
        <taxon>Leotiomycetes</taxon>
        <taxon>Helotiales</taxon>
        <taxon>Hyaloscyphaceae</taxon>
        <taxon>Hyaloscypha</taxon>
        <taxon>Hyaloscypha variabilis</taxon>
    </lineage>
</organism>
<proteinExistence type="predicted"/>
<sequence>MPARASLKAFLRRDLLSRRTRALIPYYDDYNASRKPRINLGYEPAANFLFPPRAGTPEDDAEMSPHDLEPQSPAQDIDSLFGEPIHTKEEIHQQKLEQLLADDRKRKDKEEVRPRIQNPELLKLTGELNALVSRELDTYGDERKVIRGQKLALIKEIDKLETKIKIKKVEDCKVSKGDEVTLPQPVDVHERKQFQLLQERAAKASLSKAHCQKRKRENKGEELELMDGEDRLQAGINNKRRELQLTGRWYSRIHDYFPEPENGVDGAGVLEDLTPEERLTMRRELAEYGEKLAKTARMMKQAENKKAAERQKAKINQGIKEKKACKACGK</sequence>
<name>A0A2J6S9C1_HYAVF</name>
<accession>A0A2J6S9C1</accession>
<keyword evidence="4" id="KW-1185">Reference proteome</keyword>
<dbReference type="EMBL" id="KZ613938">
    <property type="protein sequence ID" value="PMD47355.1"/>
    <property type="molecule type" value="Genomic_DNA"/>
</dbReference>
<evidence type="ECO:0000256" key="1">
    <source>
        <dbReference type="SAM" id="Coils"/>
    </source>
</evidence>
<reference evidence="3 4" key="1">
    <citation type="submission" date="2016-04" db="EMBL/GenBank/DDBJ databases">
        <title>A degradative enzymes factory behind the ericoid mycorrhizal symbiosis.</title>
        <authorList>
            <consortium name="DOE Joint Genome Institute"/>
            <person name="Martino E."/>
            <person name="Morin E."/>
            <person name="Grelet G."/>
            <person name="Kuo A."/>
            <person name="Kohler A."/>
            <person name="Daghino S."/>
            <person name="Barry K."/>
            <person name="Choi C."/>
            <person name="Cichocki N."/>
            <person name="Clum A."/>
            <person name="Copeland A."/>
            <person name="Hainaut M."/>
            <person name="Haridas S."/>
            <person name="Labutti K."/>
            <person name="Lindquist E."/>
            <person name="Lipzen A."/>
            <person name="Khouja H.-R."/>
            <person name="Murat C."/>
            <person name="Ohm R."/>
            <person name="Olson A."/>
            <person name="Spatafora J."/>
            <person name="Veneault-Fourrey C."/>
            <person name="Henrissat B."/>
            <person name="Grigoriev I."/>
            <person name="Martin F."/>
            <person name="Perotto S."/>
        </authorList>
    </citation>
    <scope>NUCLEOTIDE SEQUENCE [LARGE SCALE GENOMIC DNA]</scope>
    <source>
        <strain evidence="3 4">F</strain>
    </source>
</reference>
<evidence type="ECO:0000313" key="3">
    <source>
        <dbReference type="EMBL" id="PMD47355.1"/>
    </source>
</evidence>
<dbReference type="OrthoDB" id="3518162at2759"/>
<feature type="coiled-coil region" evidence="1">
    <location>
        <begin position="285"/>
        <end position="312"/>
    </location>
</feature>
<dbReference type="AlphaFoldDB" id="A0A2J6S9C1"/>
<evidence type="ECO:0000313" key="4">
    <source>
        <dbReference type="Proteomes" id="UP000235786"/>
    </source>
</evidence>